<dbReference type="RefSeq" id="WP_130256870.1">
    <property type="nucleotide sequence ID" value="NZ_PPSX01000083.1"/>
</dbReference>
<protein>
    <recommendedName>
        <fullName evidence="4">Lipoprotein</fullName>
    </recommendedName>
</protein>
<evidence type="ECO:0008006" key="4">
    <source>
        <dbReference type="Google" id="ProtNLM"/>
    </source>
</evidence>
<dbReference type="InterPro" id="IPR008517">
    <property type="entry name" value="GNA1162-like"/>
</dbReference>
<comment type="caution">
    <text evidence="2">The sequence shown here is derived from an EMBL/GenBank/DDBJ whole genome shotgun (WGS) entry which is preliminary data.</text>
</comment>
<dbReference type="PROSITE" id="PS51257">
    <property type="entry name" value="PROKAR_LIPOPROTEIN"/>
    <property type="match status" value="1"/>
</dbReference>
<proteinExistence type="predicted"/>
<keyword evidence="1" id="KW-0732">Signal</keyword>
<reference evidence="2 3" key="1">
    <citation type="submission" date="2018-01" db="EMBL/GenBank/DDBJ databases">
        <title>Co-occurrence of chitin degradation, pigmentation and bioactivity in marine Pseudoalteromonas.</title>
        <authorList>
            <person name="Paulsen S."/>
            <person name="Gram L."/>
            <person name="Machado H."/>
        </authorList>
    </citation>
    <scope>NUCLEOTIDE SEQUENCE [LARGE SCALE GENOMIC DNA]</scope>
    <source>
        <strain evidence="2 3">S3898</strain>
    </source>
</reference>
<dbReference type="AlphaFoldDB" id="A0A4Q7IJI2"/>
<feature type="signal peptide" evidence="1">
    <location>
        <begin position="1"/>
        <end position="24"/>
    </location>
</feature>
<dbReference type="Gene3D" id="3.40.50.10610">
    <property type="entry name" value="ABC-type transport auxiliary lipoprotein component"/>
    <property type="match status" value="1"/>
</dbReference>
<name>A0A4Q7IJI2_9GAMM</name>
<evidence type="ECO:0000313" key="2">
    <source>
        <dbReference type="EMBL" id="RZQ51712.1"/>
    </source>
</evidence>
<dbReference type="Pfam" id="PF05643">
    <property type="entry name" value="GNA1162-like"/>
    <property type="match status" value="1"/>
</dbReference>
<accession>A0A4Q7IJI2</accession>
<sequence>MKNFIAIAFLMLLLSGCVSPPAPHDYSEFRNSDPKSILVLPPINNSPEVIAPYSILSQISMPIAESGYYVYPVAIVEQTFKNNGITVANDAQALPTSKLHEIFGADAALYISIEQYGTSYSVISSETLVSLNAKLVDLKTGVTLWQDTASASSAENRGNSGGGLAGMLVEAIVHQVIESATDAGFDISSIATQRLLSSDMHNGLLHGHRSPKYGQPATSEKAK</sequence>
<evidence type="ECO:0000313" key="3">
    <source>
        <dbReference type="Proteomes" id="UP000291338"/>
    </source>
</evidence>
<feature type="chain" id="PRO_5020429721" description="Lipoprotein" evidence="1">
    <location>
        <begin position="25"/>
        <end position="223"/>
    </location>
</feature>
<organism evidence="2 3">
    <name type="scientific">Pseudoalteromonas phenolica</name>
    <dbReference type="NCBI Taxonomy" id="161398"/>
    <lineage>
        <taxon>Bacteria</taxon>
        <taxon>Pseudomonadati</taxon>
        <taxon>Pseudomonadota</taxon>
        <taxon>Gammaproteobacteria</taxon>
        <taxon>Alteromonadales</taxon>
        <taxon>Pseudoalteromonadaceae</taxon>
        <taxon>Pseudoalteromonas</taxon>
    </lineage>
</organism>
<evidence type="ECO:0000256" key="1">
    <source>
        <dbReference type="SAM" id="SignalP"/>
    </source>
</evidence>
<gene>
    <name evidence="2" type="ORF">C1E23_17920</name>
</gene>
<dbReference type="EMBL" id="PPSX01000083">
    <property type="protein sequence ID" value="RZQ51712.1"/>
    <property type="molecule type" value="Genomic_DNA"/>
</dbReference>
<dbReference type="Proteomes" id="UP000291338">
    <property type="component" value="Unassembled WGS sequence"/>
</dbReference>